<keyword evidence="6" id="KW-0813">Transport</keyword>
<evidence type="ECO:0000256" key="6">
    <source>
        <dbReference type="ARBA" id="ARBA00022448"/>
    </source>
</evidence>
<evidence type="ECO:0000256" key="15">
    <source>
        <dbReference type="ARBA" id="ARBA00023128"/>
    </source>
</evidence>
<comment type="function">
    <text evidence="18">Core subunit of the mitochondrial membrane respiratory chain NADH dehydrogenase (Complex I) which catalyzes electron transfer from NADH through the respiratory chain, using ubiquinone as an electron acceptor. Essential for the catalytic activity and assembly of complex I.</text>
</comment>
<evidence type="ECO:0000256" key="17">
    <source>
        <dbReference type="ARBA" id="ARBA00049551"/>
    </source>
</evidence>
<dbReference type="GO" id="GO:0006120">
    <property type="term" value="P:mitochondrial electron transport, NADH to ubiquinone"/>
    <property type="evidence" value="ECO:0007669"/>
    <property type="project" value="InterPro"/>
</dbReference>
<keyword evidence="14 18" id="KW-0830">Ubiquinone</keyword>
<dbReference type="EMBL" id="MW413804">
    <property type="protein sequence ID" value="QTT57965.1"/>
    <property type="molecule type" value="Genomic_DNA"/>
</dbReference>
<evidence type="ECO:0000259" key="19">
    <source>
        <dbReference type="Pfam" id="PF00361"/>
    </source>
</evidence>
<reference evidence="20" key="1">
    <citation type="submission" date="2020-12" db="EMBL/GenBank/DDBJ databases">
        <title>Plectrocnemia sp. mitochondrion, complete genome.</title>
        <authorList>
            <person name="Wang Y.Y."/>
            <person name="Zhong X.X."/>
        </authorList>
    </citation>
    <scope>NUCLEOTIDE SEQUENCE</scope>
</reference>
<dbReference type="Pfam" id="PF00361">
    <property type="entry name" value="Proton_antipo_M"/>
    <property type="match status" value="1"/>
</dbReference>
<evidence type="ECO:0000256" key="1">
    <source>
        <dbReference type="ARBA" id="ARBA00003257"/>
    </source>
</evidence>
<evidence type="ECO:0000313" key="20">
    <source>
        <dbReference type="EMBL" id="QTT57965.1"/>
    </source>
</evidence>
<feature type="transmembrane region" description="Helical" evidence="18">
    <location>
        <begin position="255"/>
        <end position="274"/>
    </location>
</feature>
<comment type="subcellular location">
    <subcellularLocation>
        <location evidence="2 18">Mitochondrion inner membrane</location>
        <topology evidence="2 18">Multi-pass membrane protein</topology>
    </subcellularLocation>
</comment>
<evidence type="ECO:0000256" key="5">
    <source>
        <dbReference type="ARBA" id="ARBA00021008"/>
    </source>
</evidence>
<evidence type="ECO:0000256" key="8">
    <source>
        <dbReference type="ARBA" id="ARBA00022692"/>
    </source>
</evidence>
<evidence type="ECO:0000256" key="10">
    <source>
        <dbReference type="ARBA" id="ARBA00022967"/>
    </source>
</evidence>
<proteinExistence type="inferred from homology"/>
<keyword evidence="16 18" id="KW-0472">Membrane</keyword>
<evidence type="ECO:0000256" key="13">
    <source>
        <dbReference type="ARBA" id="ARBA00023027"/>
    </source>
</evidence>
<keyword evidence="7 18" id="KW-0679">Respiratory chain</keyword>
<evidence type="ECO:0000256" key="12">
    <source>
        <dbReference type="ARBA" id="ARBA00022989"/>
    </source>
</evidence>
<evidence type="ECO:0000256" key="2">
    <source>
        <dbReference type="ARBA" id="ARBA00004448"/>
    </source>
</evidence>
<evidence type="ECO:0000256" key="16">
    <source>
        <dbReference type="ARBA" id="ARBA00023136"/>
    </source>
</evidence>
<feature type="transmembrane region" description="Helical" evidence="18">
    <location>
        <begin position="294"/>
        <end position="318"/>
    </location>
</feature>
<dbReference type="InterPro" id="IPR050175">
    <property type="entry name" value="Complex_I_Subunit_2"/>
</dbReference>
<dbReference type="GO" id="GO:0008137">
    <property type="term" value="F:NADH dehydrogenase (ubiquinone) activity"/>
    <property type="evidence" value="ECO:0007669"/>
    <property type="project" value="UniProtKB-EC"/>
</dbReference>
<keyword evidence="12 18" id="KW-1133">Transmembrane helix</keyword>
<keyword evidence="9 18" id="KW-0999">Mitochondrion inner membrane</keyword>
<dbReference type="PANTHER" id="PTHR46552">
    <property type="entry name" value="NADH-UBIQUINONE OXIDOREDUCTASE CHAIN 2"/>
    <property type="match status" value="1"/>
</dbReference>
<accession>A0A8A9WF48</accession>
<evidence type="ECO:0000256" key="7">
    <source>
        <dbReference type="ARBA" id="ARBA00022660"/>
    </source>
</evidence>
<keyword evidence="8 18" id="KW-0812">Transmembrane</keyword>
<keyword evidence="11 18" id="KW-0249">Electron transport</keyword>
<comment type="catalytic activity">
    <reaction evidence="17 18">
        <text>a ubiquinone + NADH + 5 H(+)(in) = a ubiquinol + NAD(+) + 4 H(+)(out)</text>
        <dbReference type="Rhea" id="RHEA:29091"/>
        <dbReference type="Rhea" id="RHEA-COMP:9565"/>
        <dbReference type="Rhea" id="RHEA-COMP:9566"/>
        <dbReference type="ChEBI" id="CHEBI:15378"/>
        <dbReference type="ChEBI" id="CHEBI:16389"/>
        <dbReference type="ChEBI" id="CHEBI:17976"/>
        <dbReference type="ChEBI" id="CHEBI:57540"/>
        <dbReference type="ChEBI" id="CHEBI:57945"/>
        <dbReference type="EC" id="7.1.1.2"/>
    </reaction>
</comment>
<keyword evidence="15 18" id="KW-0496">Mitochondrion</keyword>
<evidence type="ECO:0000256" key="11">
    <source>
        <dbReference type="ARBA" id="ARBA00022982"/>
    </source>
</evidence>
<feature type="transmembrane region" description="Helical" evidence="18">
    <location>
        <begin position="222"/>
        <end position="243"/>
    </location>
</feature>
<keyword evidence="13 18" id="KW-0520">NAD</keyword>
<dbReference type="PRINTS" id="PR01436">
    <property type="entry name" value="NADHDHGNASE2"/>
</dbReference>
<keyword evidence="10 18" id="KW-1278">Translocase</keyword>
<dbReference type="PANTHER" id="PTHR46552:SF1">
    <property type="entry name" value="NADH-UBIQUINONE OXIDOREDUCTASE CHAIN 2"/>
    <property type="match status" value="1"/>
</dbReference>
<dbReference type="GO" id="GO:0005743">
    <property type="term" value="C:mitochondrial inner membrane"/>
    <property type="evidence" value="ECO:0007669"/>
    <property type="project" value="UniProtKB-SubCell"/>
</dbReference>
<evidence type="ECO:0000256" key="14">
    <source>
        <dbReference type="ARBA" id="ARBA00023075"/>
    </source>
</evidence>
<protein>
    <recommendedName>
        <fullName evidence="5 18">NADH-ubiquinone oxidoreductase chain 2</fullName>
        <ecNumber evidence="4 18">7.1.1.2</ecNumber>
    </recommendedName>
</protein>
<feature type="transmembrane region" description="Helical" evidence="18">
    <location>
        <begin position="12"/>
        <end position="36"/>
    </location>
</feature>
<evidence type="ECO:0000256" key="18">
    <source>
        <dbReference type="RuleBase" id="RU003403"/>
    </source>
</evidence>
<feature type="domain" description="NADH:quinone oxidoreductase/Mrp antiporter transmembrane" evidence="19">
    <location>
        <begin position="19"/>
        <end position="264"/>
    </location>
</feature>
<evidence type="ECO:0000256" key="4">
    <source>
        <dbReference type="ARBA" id="ARBA00012944"/>
    </source>
</evidence>
<comment type="function">
    <text evidence="1">Core subunit of the mitochondrial membrane respiratory chain NADH dehydrogenase (Complex I) that is believed to belong to the minimal assembly required for catalysis. Complex I functions in the transfer of electrons from NADH to the respiratory chain. The immediate electron acceptor for the enzyme is believed to be ubiquinone.</text>
</comment>
<evidence type="ECO:0000256" key="9">
    <source>
        <dbReference type="ARBA" id="ARBA00022792"/>
    </source>
</evidence>
<feature type="transmembrane region" description="Helical" evidence="18">
    <location>
        <begin position="184"/>
        <end position="201"/>
    </location>
</feature>
<dbReference type="EC" id="7.1.1.2" evidence="4 18"/>
<sequence length="321" mass="38795">MFIMINISSTLYLISTNCWINCFLALELNLFMFIPMIFETNLFNLEMVIKYFIIQVISSVTLMIFILLYKNIWFNLIMLINMMNFCLLMKMGSSPMHYWYIEISNIISWKMFFMLSTWQKLGPLVILSYNLNFNLMILTILMNSFFSMLGGMNQISLKKILAFSSLNHLGWMIINSMISEIMMMNYFIIYMLMMMFMLINMDQLNLKFIYQIMFLKNKTVMLSFFMYFMSLSGMPPFLGFIPKWMTVNKMMESELIMLSIILILFSLLNLFYYFKISYYFILNKTLKMNFLVKFNYKIVFFMMNYIIMINFSYFIMFICYF</sequence>
<organism evidence="20">
    <name type="scientific">Plectrocnemia sp. 1 YW-2021a</name>
    <dbReference type="NCBI Taxonomy" id="2823369"/>
    <lineage>
        <taxon>Eukaryota</taxon>
        <taxon>Metazoa</taxon>
        <taxon>Ecdysozoa</taxon>
        <taxon>Arthropoda</taxon>
        <taxon>Hexapoda</taxon>
        <taxon>Insecta</taxon>
        <taxon>Pterygota</taxon>
        <taxon>Neoptera</taxon>
        <taxon>Endopterygota</taxon>
        <taxon>Trichoptera</taxon>
        <taxon>Annulipalpia</taxon>
        <taxon>Psychomyioidea</taxon>
        <taxon>Polycentropodidae</taxon>
        <taxon>Polycentropodinae</taxon>
        <taxon>Plectrocnemia</taxon>
    </lineage>
</organism>
<dbReference type="InterPro" id="IPR003917">
    <property type="entry name" value="NADH_UbQ_OxRdtase_chain2"/>
</dbReference>
<feature type="transmembrane region" description="Helical" evidence="18">
    <location>
        <begin position="48"/>
        <end position="66"/>
    </location>
</feature>
<geneLocation type="mitochondrion" evidence="20"/>
<dbReference type="InterPro" id="IPR001750">
    <property type="entry name" value="ND/Mrp_TM"/>
</dbReference>
<feature type="transmembrane region" description="Helical" evidence="18">
    <location>
        <begin position="124"/>
        <end position="148"/>
    </location>
</feature>
<name>A0A8A9WF48_9NEOP</name>
<evidence type="ECO:0000256" key="3">
    <source>
        <dbReference type="ARBA" id="ARBA00007012"/>
    </source>
</evidence>
<comment type="similarity">
    <text evidence="3 18">Belongs to the complex I subunit 2 family.</text>
</comment>
<dbReference type="AlphaFoldDB" id="A0A8A9WF48"/>
<gene>
    <name evidence="20" type="primary">nad2</name>
</gene>